<dbReference type="RefSeq" id="WP_184596484.1">
    <property type="nucleotide sequence ID" value="NZ_JACHLI010000036.1"/>
</dbReference>
<dbReference type="Proteomes" id="UP000566995">
    <property type="component" value="Unassembled WGS sequence"/>
</dbReference>
<reference evidence="1 2" key="1">
    <citation type="submission" date="2020-08" db="EMBL/GenBank/DDBJ databases">
        <title>Functional genomics of gut bacteria from endangered species of beetles.</title>
        <authorList>
            <person name="Carlos-Shanley C."/>
        </authorList>
    </citation>
    <scope>NUCLEOTIDE SEQUENCE [LARGE SCALE GENOMIC DNA]</scope>
    <source>
        <strain evidence="1 2">S00179</strain>
    </source>
</reference>
<evidence type="ECO:0008006" key="3">
    <source>
        <dbReference type="Google" id="ProtNLM"/>
    </source>
</evidence>
<sequence>MVSASQFIQNHEEFIHLVKRVYGGTNVDEILQQHQLVIVGGQALAFWFVALRLQNSASTLNYLFSDDLDFAGTNGAVSFCEERLGIRFKRPSEVEGGMQQATINLGAARIARIGSGESIIVDVLSHVPGIADSDLARGIDVIAVDGVEFAIINPLLCLKARVSNFYAVYKPDKVKELGRIQLCVQMIRKYLAGDLGADGWSKQVSKDIQVLAEMSLSEQGRNLAVEHGVDFMEAVPADHPQLHAEFLERQLPRLNAQIQAERERQAAHNARFGYKNPLLR</sequence>
<accession>A0A7W7P4Z8</accession>
<dbReference type="EMBL" id="JACHLI010000036">
    <property type="protein sequence ID" value="MBB4867200.1"/>
    <property type="molecule type" value="Genomic_DNA"/>
</dbReference>
<gene>
    <name evidence="1" type="ORF">HNP46_006111</name>
</gene>
<evidence type="ECO:0000313" key="1">
    <source>
        <dbReference type="EMBL" id="MBB4867200.1"/>
    </source>
</evidence>
<proteinExistence type="predicted"/>
<comment type="caution">
    <text evidence="1">The sequence shown here is derived from an EMBL/GenBank/DDBJ whole genome shotgun (WGS) entry which is preliminary data.</text>
</comment>
<dbReference type="AlphaFoldDB" id="A0A7W7P4Z8"/>
<name>A0A7W7P4Z8_PSENT</name>
<evidence type="ECO:0000313" key="2">
    <source>
        <dbReference type="Proteomes" id="UP000566995"/>
    </source>
</evidence>
<protein>
    <recommendedName>
        <fullName evidence="3">Nucleotidyl transferase AbiEii/AbiGii toxin family protein</fullName>
    </recommendedName>
</protein>
<organism evidence="1 2">
    <name type="scientific">Pseudomonas nitroreducens</name>
    <dbReference type="NCBI Taxonomy" id="46680"/>
    <lineage>
        <taxon>Bacteria</taxon>
        <taxon>Pseudomonadati</taxon>
        <taxon>Pseudomonadota</taxon>
        <taxon>Gammaproteobacteria</taxon>
        <taxon>Pseudomonadales</taxon>
        <taxon>Pseudomonadaceae</taxon>
        <taxon>Pseudomonas</taxon>
    </lineage>
</organism>